<proteinExistence type="predicted"/>
<dbReference type="EMBL" id="CP053564">
    <property type="protein sequence ID" value="QJY47310.1"/>
    <property type="molecule type" value="Genomic_DNA"/>
</dbReference>
<organism evidence="2 3">
    <name type="scientific">Pseudonocardia broussonetiae</name>
    <dbReference type="NCBI Taxonomy" id="2736640"/>
    <lineage>
        <taxon>Bacteria</taxon>
        <taxon>Bacillati</taxon>
        <taxon>Actinomycetota</taxon>
        <taxon>Actinomycetes</taxon>
        <taxon>Pseudonocardiales</taxon>
        <taxon>Pseudonocardiaceae</taxon>
        <taxon>Pseudonocardia</taxon>
    </lineage>
</organism>
<evidence type="ECO:0000313" key="3">
    <source>
        <dbReference type="Proteomes" id="UP000505377"/>
    </source>
</evidence>
<reference evidence="2 3" key="1">
    <citation type="submission" date="2020-05" db="EMBL/GenBank/DDBJ databases">
        <authorList>
            <person name="Mo P."/>
        </authorList>
    </citation>
    <scope>NUCLEOTIDE SEQUENCE [LARGE SCALE GENOMIC DNA]</scope>
    <source>
        <strain evidence="2 3">Gen01</strain>
    </source>
</reference>
<dbReference type="RefSeq" id="WP_172159775.1">
    <property type="nucleotide sequence ID" value="NZ_CP053564.1"/>
</dbReference>
<keyword evidence="1" id="KW-0732">Signal</keyword>
<protein>
    <submittedName>
        <fullName evidence="2">Uncharacterized protein</fullName>
    </submittedName>
</protein>
<sequence length="611" mass="64970">MSPLHTRRRRWTAVAVAVPLVAGATALAGQATADSPIHTVTSEFHDSVGTLFTATNHLVDLPGVVPVGEPGHEGKEYLVVWAGDENVADTSGQDIADTPLAVGAVKELSELPTDLPGQDFLAVIDADADSPTYGKVVNTVTLGPVPENEPHHMQYIHTAGDSIYAGGLFSDITYVFDTAKLPLLELSGVSNPVDTPCGSVPDAYWVLDDGTAYGTYMGGPDVPGPCRYTNGEVRVGNGFAGSPGSVVRLDQQGRTLAEVPAALPTAEFPEDCHNLPALPVPTCANPHGIQVREDLDTMVTSDYCEPRNIILDPVKAPDHKLCRPTIRTWDISDRNNPQVVSVAKLPDGPRRETNPAHEENQAIMETTVTNLPEHRGAFAESMCGGAIFYAPDITVPEPAWREVFDNTTAALSVDPDVIEGGGCDGGGWVQTSLDDRYLYHAVIGRGPGAQFPEDQGTTKMIYTLDIRALLAAGDSPDCSIDTILEVAEGGEEADCPALVDVLEVTDTTSGGPHWGALDNYAANGDGTYSETTDVTRIAYSNYFVARTGIDGNHRVCLADVQDGVMTVDEDFRDEARGGTCVDFNRLAWPHGETGNAKPHSMIFAVAGGDVR</sequence>
<evidence type="ECO:0000256" key="1">
    <source>
        <dbReference type="SAM" id="SignalP"/>
    </source>
</evidence>
<name>A0A6M6JJU4_9PSEU</name>
<evidence type="ECO:0000313" key="2">
    <source>
        <dbReference type="EMBL" id="QJY47310.1"/>
    </source>
</evidence>
<keyword evidence="3" id="KW-1185">Reference proteome</keyword>
<accession>A0A6M6JJU4</accession>
<dbReference type="AlphaFoldDB" id="A0A6M6JJU4"/>
<feature type="signal peptide" evidence="1">
    <location>
        <begin position="1"/>
        <end position="33"/>
    </location>
</feature>
<dbReference type="KEGG" id="pbro:HOP40_17090"/>
<dbReference type="Proteomes" id="UP000505377">
    <property type="component" value="Chromosome"/>
</dbReference>
<gene>
    <name evidence="2" type="ORF">HOP40_17090</name>
</gene>
<feature type="chain" id="PRO_5026790428" evidence="1">
    <location>
        <begin position="34"/>
        <end position="611"/>
    </location>
</feature>